<sequence length="86" mass="9536">MPTVHGHTIMEPCGSEILYQKTYQGYESFHMGTLPKSSSPSGRVALRTFLGACSRDYEASDGERSMRSVQSYSSVIVWEGLSLKKV</sequence>
<gene>
    <name evidence="1" type="ORF">LHYA1_G006540</name>
</gene>
<dbReference type="RefSeq" id="XP_031004509.1">
    <property type="nucleotide sequence ID" value="XM_031151477.1"/>
</dbReference>
<dbReference type="AlphaFoldDB" id="A0A8H8U065"/>
<comment type="caution">
    <text evidence="1">The sequence shown here is derived from an EMBL/GenBank/DDBJ whole genome shotgun (WGS) entry which is preliminary data.</text>
</comment>
<evidence type="ECO:0000313" key="1">
    <source>
        <dbReference type="EMBL" id="TVY25721.1"/>
    </source>
</evidence>
<keyword evidence="2" id="KW-1185">Reference proteome</keyword>
<protein>
    <submittedName>
        <fullName evidence="1">Uncharacterized protein</fullName>
    </submittedName>
</protein>
<proteinExistence type="predicted"/>
<dbReference type="Proteomes" id="UP000431533">
    <property type="component" value="Unassembled WGS sequence"/>
</dbReference>
<feature type="non-terminal residue" evidence="1">
    <location>
        <position position="1"/>
    </location>
</feature>
<accession>A0A8H8U065</accession>
<reference evidence="1 2" key="1">
    <citation type="submission" date="2018-05" db="EMBL/GenBank/DDBJ databases">
        <title>Genome sequencing and assembly of the regulated plant pathogen Lachnellula willkommii and related sister species for the development of diagnostic species identification markers.</title>
        <authorList>
            <person name="Giroux E."/>
            <person name="Bilodeau G."/>
        </authorList>
    </citation>
    <scope>NUCLEOTIDE SEQUENCE [LARGE SCALE GENOMIC DNA]</scope>
    <source>
        <strain evidence="1 2">CBS 185.66</strain>
    </source>
</reference>
<dbReference type="GeneID" id="41986738"/>
<dbReference type="EMBL" id="QGMH01000087">
    <property type="protein sequence ID" value="TVY25721.1"/>
    <property type="molecule type" value="Genomic_DNA"/>
</dbReference>
<organism evidence="1 2">
    <name type="scientific">Lachnellula hyalina</name>
    <dbReference type="NCBI Taxonomy" id="1316788"/>
    <lineage>
        <taxon>Eukaryota</taxon>
        <taxon>Fungi</taxon>
        <taxon>Dikarya</taxon>
        <taxon>Ascomycota</taxon>
        <taxon>Pezizomycotina</taxon>
        <taxon>Leotiomycetes</taxon>
        <taxon>Helotiales</taxon>
        <taxon>Lachnaceae</taxon>
        <taxon>Lachnellula</taxon>
    </lineage>
</organism>
<evidence type="ECO:0000313" key="2">
    <source>
        <dbReference type="Proteomes" id="UP000431533"/>
    </source>
</evidence>
<name>A0A8H8U065_9HELO</name>